<gene>
    <name evidence="1" type="ORF">BP6252_07687</name>
</gene>
<dbReference type="InterPro" id="IPR046341">
    <property type="entry name" value="SET_dom_sf"/>
</dbReference>
<dbReference type="STRING" id="1849047.A0A3D8RB82"/>
<dbReference type="SUPFAM" id="SSF82199">
    <property type="entry name" value="SET domain"/>
    <property type="match status" value="1"/>
</dbReference>
<evidence type="ECO:0008006" key="3">
    <source>
        <dbReference type="Google" id="ProtNLM"/>
    </source>
</evidence>
<dbReference type="OrthoDB" id="308383at2759"/>
<dbReference type="AlphaFoldDB" id="A0A3D8RB82"/>
<protein>
    <recommendedName>
        <fullName evidence="3">SET domain-containing protein</fullName>
    </recommendedName>
</protein>
<keyword evidence="2" id="KW-1185">Reference proteome</keyword>
<comment type="caution">
    <text evidence="1">The sequence shown here is derived from an EMBL/GenBank/DDBJ whole genome shotgun (WGS) entry which is preliminary data.</text>
</comment>
<accession>A0A3D8RB82</accession>
<evidence type="ECO:0000313" key="1">
    <source>
        <dbReference type="EMBL" id="RDW71124.1"/>
    </source>
</evidence>
<dbReference type="Proteomes" id="UP000256645">
    <property type="component" value="Unassembled WGS sequence"/>
</dbReference>
<organism evidence="1 2">
    <name type="scientific">Coleophoma cylindrospora</name>
    <dbReference type="NCBI Taxonomy" id="1849047"/>
    <lineage>
        <taxon>Eukaryota</taxon>
        <taxon>Fungi</taxon>
        <taxon>Dikarya</taxon>
        <taxon>Ascomycota</taxon>
        <taxon>Pezizomycotina</taxon>
        <taxon>Leotiomycetes</taxon>
        <taxon>Helotiales</taxon>
        <taxon>Dermateaceae</taxon>
        <taxon>Coleophoma</taxon>
    </lineage>
</organism>
<proteinExistence type="predicted"/>
<evidence type="ECO:0000313" key="2">
    <source>
        <dbReference type="Proteomes" id="UP000256645"/>
    </source>
</evidence>
<name>A0A3D8RB82_9HELO</name>
<dbReference type="EMBL" id="PDLM01000008">
    <property type="protein sequence ID" value="RDW71124.1"/>
    <property type="molecule type" value="Genomic_DNA"/>
</dbReference>
<sequence>MDPQEEERTDFNSIVFHLRSLARLLGSPGAQALDRTLSQAPAVSTPYLRLQAHLCGNPFEDGSSCMVQCSSDDIVLGQLDLRLLQQELNRSIGIASPVSHAESPHAEPNELVSTNQAGIELSLCSSSQPPEAFARRKAVGGLRLGPVCTAPSTTKSMIPADSGTPDGACDNETTRLLQPDSREFPKRKPKKDLEKHTMEPTTLDKFINGVWKQLHSNLELSISDLTPYMDTTGPNSTLEEFRKINELCLKTTKRSRAARALEIVVQAHWVDCFDARVRAVYNDDYPKLSAMDARVATIREACSILQWSEKELRNRLGIWRGYKEIKDAGGWVPLIFAGNGIYRFCKYRTGFLKDSTVRFNNMRSSLEVAADTLHPGWRQVLSVLGASMPQKYHGHPHDWVMSMEEAPRRLRECYPDQNFQFEHIEESVLDQEAWGDEDPRRLSDTGELNTICSDCRLQQSDDTKVNRCCCFPELFGEKRTPCPVQIFRTANGRNNGLIARSNFERGTAVGEFVGLVTKSLRNIDSMQGGTGKNRYQIYQGKQGTSLSSLHGLFRLSIPQYLLNSPNRKLHTLHQPLMQAELPVPEVLLAWYREDHRGFERRHVWAGDHSRLLGSVLAGFR</sequence>
<reference evidence="1 2" key="1">
    <citation type="journal article" date="2018" name="IMA Fungus">
        <title>IMA Genome-F 9: Draft genome sequence of Annulohypoxylon stygium, Aspergillus mulundensis, Berkeleyomyces basicola (syn. Thielaviopsis basicola), Ceratocystis smalleyi, two Cercospora beticola strains, Coleophoma cylindrospora, Fusarium fracticaudum, Phialophora cf. hyalina, and Morchella septimelata.</title>
        <authorList>
            <person name="Wingfield B.D."/>
            <person name="Bills G.F."/>
            <person name="Dong Y."/>
            <person name="Huang W."/>
            <person name="Nel W.J."/>
            <person name="Swalarsk-Parry B.S."/>
            <person name="Vaghefi N."/>
            <person name="Wilken P.M."/>
            <person name="An Z."/>
            <person name="de Beer Z.W."/>
            <person name="De Vos L."/>
            <person name="Chen L."/>
            <person name="Duong T.A."/>
            <person name="Gao Y."/>
            <person name="Hammerbacher A."/>
            <person name="Kikkert J.R."/>
            <person name="Li Y."/>
            <person name="Li H."/>
            <person name="Li K."/>
            <person name="Li Q."/>
            <person name="Liu X."/>
            <person name="Ma X."/>
            <person name="Naidoo K."/>
            <person name="Pethybridge S.J."/>
            <person name="Sun J."/>
            <person name="Steenkamp E.T."/>
            <person name="van der Nest M.A."/>
            <person name="van Wyk S."/>
            <person name="Wingfield M.J."/>
            <person name="Xiong C."/>
            <person name="Yue Q."/>
            <person name="Zhang X."/>
        </authorList>
    </citation>
    <scope>NUCLEOTIDE SEQUENCE [LARGE SCALE GENOMIC DNA]</scope>
    <source>
        <strain evidence="1 2">BP6252</strain>
    </source>
</reference>